<dbReference type="AlphaFoldDB" id="A0A7R9LH38"/>
<gene>
    <name evidence="12" type="ORF">ONB1V03_LOCUS2750</name>
</gene>
<name>A0A7R9LH38_9ACAR</name>
<organism evidence="12">
    <name type="scientific">Oppiella nova</name>
    <dbReference type="NCBI Taxonomy" id="334625"/>
    <lineage>
        <taxon>Eukaryota</taxon>
        <taxon>Metazoa</taxon>
        <taxon>Ecdysozoa</taxon>
        <taxon>Arthropoda</taxon>
        <taxon>Chelicerata</taxon>
        <taxon>Arachnida</taxon>
        <taxon>Acari</taxon>
        <taxon>Acariformes</taxon>
        <taxon>Sarcoptiformes</taxon>
        <taxon>Oribatida</taxon>
        <taxon>Brachypylina</taxon>
        <taxon>Oppioidea</taxon>
        <taxon>Oppiidae</taxon>
        <taxon>Oppiella</taxon>
    </lineage>
</organism>
<feature type="transmembrane region" description="Helical" evidence="10">
    <location>
        <begin position="422"/>
        <end position="444"/>
    </location>
</feature>
<evidence type="ECO:0000256" key="11">
    <source>
        <dbReference type="SAM" id="MobiDB-lite"/>
    </source>
</evidence>
<comment type="similarity">
    <text evidence="2 10">Belongs to the ATG9 family.</text>
</comment>
<feature type="transmembrane region" description="Helical" evidence="10">
    <location>
        <begin position="279"/>
        <end position="304"/>
    </location>
</feature>
<proteinExistence type="inferred from homology"/>
<dbReference type="PANTHER" id="PTHR13038:SF10">
    <property type="entry name" value="AUTOPHAGY-RELATED PROTEIN 9"/>
    <property type="match status" value="1"/>
</dbReference>
<sequence>MTSSASYQSFAEIGDDANHVLIHVLPSDGRNGMRSWQHYIHDLDDFFNKVYKYHQKSGFACIVLSNVLELIQILFVILFTIFLYHFIDYDILFKNKPPAGGSNNTSKVTISDVLIPYHSVTYSALEVYLIVIALVFWFFKLFKAIHSLIVNHAIKAFYSEALHISDSTLFTWQDIQSRLIQAQHVCLLQDAQLNELVIHNRLLRHHNYMIALINKGLLPIHYKVPFVGELTYLTKGLQFNFQLLLFRTSFSLFENNWKLKDEVKSGTNRLICAQKLERYCILFAVINLILFPMVSLWQLLYIIYTYAEAIKRDPSMALGSRGCLWQLLYIIYTYAEAIKRDPSMALGSRGWSLYSKWFCRHFNELDHQLNERLNSGYKAATKYMNSFTSPLLEVLAKFVSFIAGTVVSVVILLTVYDEDVIATEHIITLVTLLGALIAISRAFISSEIPSRYTHAELNAKVLEHIHYKPHGYAPYTSQARNAMSNVFQYKIVAVFEELLSPLATPYILFRHLRPRALEIIDFFHNYTVEITGTGDVCTFAMMNIRENGNPLWKPSVSSLSNEQKGIKIEDKLTDVPPLSTRATENGKLELSLIHFKLTNPNWSPNNDSQKKFIDNIKSICDPNDSQMMSRSALNSSLKLGSVTDANTPPPSDSSSSNKEQDIESNAYRNERERLLNAISNSVTEQEERAAAMSLSTLFLHQFASNSISRSRADRPDRPSQTESHPLLPSHTDMTEH</sequence>
<evidence type="ECO:0000313" key="12">
    <source>
        <dbReference type="EMBL" id="CAD7640795.1"/>
    </source>
</evidence>
<dbReference type="GO" id="GO:0005776">
    <property type="term" value="C:autophagosome"/>
    <property type="evidence" value="ECO:0007669"/>
    <property type="project" value="TreeGrafter"/>
</dbReference>
<accession>A0A7R9LH38</accession>
<evidence type="ECO:0000313" key="13">
    <source>
        <dbReference type="Proteomes" id="UP000728032"/>
    </source>
</evidence>
<dbReference type="PANTHER" id="PTHR13038">
    <property type="entry name" value="APG9 AUTOPHAGY 9"/>
    <property type="match status" value="1"/>
</dbReference>
<evidence type="ECO:0000256" key="6">
    <source>
        <dbReference type="ARBA" id="ARBA00022989"/>
    </source>
</evidence>
<dbReference type="Proteomes" id="UP000728032">
    <property type="component" value="Unassembled WGS sequence"/>
</dbReference>
<dbReference type="OrthoDB" id="2020634at2759"/>
<comment type="function">
    <text evidence="10">Phospholipid scramblase involved in autophagy. Cycles between the preautophagosomal structure/phagophore assembly site (PAS) and the cytoplasmic vesicle pool and supplies membrane for the growing autophagosome. Lipid scramblase activity plays a key role in preautophagosomal structure/phagophore assembly by distributing the phospholipids that arrive through ATG2 from the cytoplasmic to the luminal leaflet of the bilayer, thereby driving autophagosomal membrane expansion.</text>
</comment>
<dbReference type="Pfam" id="PF04109">
    <property type="entry name" value="ATG9"/>
    <property type="match status" value="2"/>
</dbReference>
<dbReference type="GO" id="GO:0006869">
    <property type="term" value="P:lipid transport"/>
    <property type="evidence" value="ECO:0007669"/>
    <property type="project" value="UniProtKB-KW"/>
</dbReference>
<evidence type="ECO:0000256" key="1">
    <source>
        <dbReference type="ARBA" id="ARBA00004511"/>
    </source>
</evidence>
<feature type="transmembrane region" description="Helical" evidence="10">
    <location>
        <begin position="120"/>
        <end position="139"/>
    </location>
</feature>
<dbReference type="InterPro" id="IPR007241">
    <property type="entry name" value="Autophagy-rel_prot_9"/>
</dbReference>
<evidence type="ECO:0000256" key="9">
    <source>
        <dbReference type="ARBA" id="ARBA00023136"/>
    </source>
</evidence>
<comment type="subcellular location">
    <subcellularLocation>
        <location evidence="1 10">Preautophagosomal structure membrane</location>
        <topology evidence="1 10">Multi-pass membrane protein</topology>
    </subcellularLocation>
</comment>
<dbReference type="EMBL" id="CAJPVJ010000689">
    <property type="protein sequence ID" value="CAG2163166.1"/>
    <property type="molecule type" value="Genomic_DNA"/>
</dbReference>
<evidence type="ECO:0000256" key="2">
    <source>
        <dbReference type="ARBA" id="ARBA00006185"/>
    </source>
</evidence>
<dbReference type="GO" id="GO:0061709">
    <property type="term" value="P:reticulophagy"/>
    <property type="evidence" value="ECO:0007669"/>
    <property type="project" value="TreeGrafter"/>
</dbReference>
<keyword evidence="7 10" id="KW-0072">Autophagy</keyword>
<keyword evidence="6 10" id="KW-1133">Transmembrane helix</keyword>
<dbReference type="GO" id="GO:0034727">
    <property type="term" value="P:piecemeal microautophagy of the nucleus"/>
    <property type="evidence" value="ECO:0007669"/>
    <property type="project" value="TreeGrafter"/>
</dbReference>
<feature type="transmembrane region" description="Helical" evidence="10">
    <location>
        <begin position="394"/>
        <end position="416"/>
    </location>
</feature>
<protein>
    <recommendedName>
        <fullName evidence="3 10">Autophagy-related protein 9</fullName>
    </recommendedName>
</protein>
<reference evidence="12" key="1">
    <citation type="submission" date="2020-11" db="EMBL/GenBank/DDBJ databases">
        <authorList>
            <person name="Tran Van P."/>
        </authorList>
    </citation>
    <scope>NUCLEOTIDE SEQUENCE</scope>
</reference>
<feature type="region of interest" description="Disordered" evidence="11">
    <location>
        <begin position="640"/>
        <end position="663"/>
    </location>
</feature>
<evidence type="ECO:0000256" key="5">
    <source>
        <dbReference type="ARBA" id="ARBA00022692"/>
    </source>
</evidence>
<feature type="transmembrane region" description="Helical" evidence="10">
    <location>
        <begin position="59"/>
        <end position="87"/>
    </location>
</feature>
<feature type="transmembrane region" description="Helical" evidence="10">
    <location>
        <begin position="316"/>
        <end position="335"/>
    </location>
</feature>
<evidence type="ECO:0000256" key="4">
    <source>
        <dbReference type="ARBA" id="ARBA00022448"/>
    </source>
</evidence>
<evidence type="ECO:0000256" key="7">
    <source>
        <dbReference type="ARBA" id="ARBA00023006"/>
    </source>
</evidence>
<dbReference type="GO" id="GO:0034497">
    <property type="term" value="P:protein localization to phagophore assembly site"/>
    <property type="evidence" value="ECO:0007669"/>
    <property type="project" value="TreeGrafter"/>
</dbReference>
<evidence type="ECO:0000256" key="10">
    <source>
        <dbReference type="RuleBase" id="RU364027"/>
    </source>
</evidence>
<dbReference type="GO" id="GO:0000422">
    <property type="term" value="P:autophagy of mitochondrion"/>
    <property type="evidence" value="ECO:0007669"/>
    <property type="project" value="TreeGrafter"/>
</dbReference>
<feature type="compositionally biased region" description="Basic and acidic residues" evidence="11">
    <location>
        <begin position="710"/>
        <end position="719"/>
    </location>
</feature>
<dbReference type="GO" id="GO:0034045">
    <property type="term" value="C:phagophore assembly site membrane"/>
    <property type="evidence" value="ECO:0007669"/>
    <property type="project" value="UniProtKB-SubCell"/>
</dbReference>
<keyword evidence="9 10" id="KW-0472">Membrane</keyword>
<dbReference type="EMBL" id="OC915514">
    <property type="protein sequence ID" value="CAD7640795.1"/>
    <property type="molecule type" value="Genomic_DNA"/>
</dbReference>
<keyword evidence="4 10" id="KW-0813">Transport</keyword>
<feature type="region of interest" description="Disordered" evidence="11">
    <location>
        <begin position="706"/>
        <end position="736"/>
    </location>
</feature>
<evidence type="ECO:0000256" key="3">
    <source>
        <dbReference type="ARBA" id="ARBA00018074"/>
    </source>
</evidence>
<keyword evidence="13" id="KW-1185">Reference proteome</keyword>
<evidence type="ECO:0000256" key="8">
    <source>
        <dbReference type="ARBA" id="ARBA00023055"/>
    </source>
</evidence>
<keyword evidence="5 10" id="KW-0812">Transmembrane</keyword>
<keyword evidence="8 10" id="KW-0445">Lipid transport</keyword>